<dbReference type="InterPro" id="IPR007569">
    <property type="entry name" value="DUF559"/>
</dbReference>
<dbReference type="EMBL" id="JBDLNU010000005">
    <property type="protein sequence ID" value="MFM1730537.1"/>
    <property type="molecule type" value="Genomic_DNA"/>
</dbReference>
<dbReference type="InterPro" id="IPR011335">
    <property type="entry name" value="Restrct_endonuc-II-like"/>
</dbReference>
<dbReference type="Proteomes" id="UP001629744">
    <property type="component" value="Unassembled WGS sequence"/>
</dbReference>
<comment type="caution">
    <text evidence="2">The sequence shown here is derived from an EMBL/GenBank/DDBJ whole genome shotgun (WGS) entry which is preliminary data.</text>
</comment>
<name>A0ABW9FYP6_9NOCA</name>
<dbReference type="RefSeq" id="WP_348604002.1">
    <property type="nucleotide sequence ID" value="NZ_CP157276.1"/>
</dbReference>
<evidence type="ECO:0000313" key="3">
    <source>
        <dbReference type="Proteomes" id="UP001629744"/>
    </source>
</evidence>
<feature type="domain" description="DUF559" evidence="1">
    <location>
        <begin position="221"/>
        <end position="282"/>
    </location>
</feature>
<gene>
    <name evidence="2" type="ORF">ABEU19_004071</name>
</gene>
<proteinExistence type="predicted"/>
<dbReference type="SUPFAM" id="SSF52980">
    <property type="entry name" value="Restriction endonuclease-like"/>
    <property type="match status" value="1"/>
</dbReference>
<dbReference type="Gene3D" id="3.40.960.10">
    <property type="entry name" value="VSR Endonuclease"/>
    <property type="match status" value="1"/>
</dbReference>
<reference evidence="2 3" key="1">
    <citation type="submission" date="2023-11" db="EMBL/GenBank/DDBJ databases">
        <authorList>
            <person name="Val-Calvo J."/>
            <person name="Scortti M."/>
            <person name="Vazquez-Boland J."/>
        </authorList>
    </citation>
    <scope>NUCLEOTIDE SEQUENCE [LARGE SCALE GENOMIC DNA]</scope>
    <source>
        <strain evidence="2 3">DSM 46662</strain>
    </source>
</reference>
<protein>
    <submittedName>
        <fullName evidence="2">DUF559 domain-containing protein</fullName>
    </submittedName>
</protein>
<sequence>MRRKRPELPDVFVGRDAVRDGALTAADLRGPRVRRLFRGVYCPTGVRVSHELRCRAAALTGEGALVLTGRSAAAVRGVDLASASDPVDVIALPNCRVNRRPGLNVRRVAIDAGDYHPWEQIAIASPERMTFDVLSTGPLLRAVADVDRILRAKLTTQGRMASYLEGRHDHGIVRAREALALVDPRAESPPESELRVRLHLAGLRPEPQLCIYADGKFVARVDFGFEAERLAVEYDGQWHGQRSALARDRVRQNALRKAGWQIHFVTKDMMANPDAVIDEIHGAVLRARSTRPRHL</sequence>
<evidence type="ECO:0000313" key="2">
    <source>
        <dbReference type="EMBL" id="MFM1730537.1"/>
    </source>
</evidence>
<organism evidence="2 3">
    <name type="scientific">Prescottella soli</name>
    <dbReference type="NCBI Taxonomy" id="1543852"/>
    <lineage>
        <taxon>Bacteria</taxon>
        <taxon>Bacillati</taxon>
        <taxon>Actinomycetota</taxon>
        <taxon>Actinomycetes</taxon>
        <taxon>Mycobacteriales</taxon>
        <taxon>Nocardiaceae</taxon>
        <taxon>Prescottella</taxon>
    </lineage>
</organism>
<keyword evidence="3" id="KW-1185">Reference proteome</keyword>
<dbReference type="Pfam" id="PF04480">
    <property type="entry name" value="DUF559"/>
    <property type="match status" value="1"/>
</dbReference>
<accession>A0ABW9FYP6</accession>
<evidence type="ECO:0000259" key="1">
    <source>
        <dbReference type="Pfam" id="PF04480"/>
    </source>
</evidence>